<protein>
    <submittedName>
        <fullName evidence="1">Uncharacterized protein</fullName>
    </submittedName>
</protein>
<keyword evidence="2" id="KW-1185">Reference proteome</keyword>
<comment type="caution">
    <text evidence="1">The sequence shown here is derived from an EMBL/GenBank/DDBJ whole genome shotgun (WGS) entry which is preliminary data.</text>
</comment>
<dbReference type="Proteomes" id="UP001328107">
    <property type="component" value="Unassembled WGS sequence"/>
</dbReference>
<evidence type="ECO:0000313" key="2">
    <source>
        <dbReference type="Proteomes" id="UP001328107"/>
    </source>
</evidence>
<gene>
    <name evidence="1" type="ORF">PMAYCL1PPCAC_25472</name>
</gene>
<organism evidence="1 2">
    <name type="scientific">Pristionchus mayeri</name>
    <dbReference type="NCBI Taxonomy" id="1317129"/>
    <lineage>
        <taxon>Eukaryota</taxon>
        <taxon>Metazoa</taxon>
        <taxon>Ecdysozoa</taxon>
        <taxon>Nematoda</taxon>
        <taxon>Chromadorea</taxon>
        <taxon>Rhabditida</taxon>
        <taxon>Rhabditina</taxon>
        <taxon>Diplogasteromorpha</taxon>
        <taxon>Diplogasteroidea</taxon>
        <taxon>Neodiplogasteridae</taxon>
        <taxon>Pristionchus</taxon>
    </lineage>
</organism>
<feature type="non-terminal residue" evidence="1">
    <location>
        <position position="1"/>
    </location>
</feature>
<reference evidence="2" key="1">
    <citation type="submission" date="2022-10" db="EMBL/GenBank/DDBJ databases">
        <title>Genome assembly of Pristionchus species.</title>
        <authorList>
            <person name="Yoshida K."/>
            <person name="Sommer R.J."/>
        </authorList>
    </citation>
    <scope>NUCLEOTIDE SEQUENCE [LARGE SCALE GENOMIC DNA]</scope>
    <source>
        <strain evidence="2">RS5460</strain>
    </source>
</reference>
<sequence>SHIRNGDIDVKFKENPSIDHIFLYDLTIDPSVNIQNSVAVWKHCTNFIGESNRPHLNPASLNTSDSAFPVRKSSLALSIPHRRTNDDLP</sequence>
<dbReference type="EMBL" id="BTRK01000005">
    <property type="protein sequence ID" value="GMR55277.1"/>
    <property type="molecule type" value="Genomic_DNA"/>
</dbReference>
<evidence type="ECO:0000313" key="1">
    <source>
        <dbReference type="EMBL" id="GMR55277.1"/>
    </source>
</evidence>
<dbReference type="AlphaFoldDB" id="A0AAN5D392"/>
<name>A0AAN5D392_9BILA</name>
<proteinExistence type="predicted"/>
<feature type="non-terminal residue" evidence="1">
    <location>
        <position position="89"/>
    </location>
</feature>
<accession>A0AAN5D392</accession>